<keyword evidence="13" id="KW-1185">Reference proteome</keyword>
<keyword evidence="8 11" id="KW-0472">Membrane</keyword>
<protein>
    <recommendedName>
        <fullName evidence="3">Type VII secretion system accessory factor EsaA</fullName>
    </recommendedName>
</protein>
<evidence type="ECO:0000256" key="6">
    <source>
        <dbReference type="ARBA" id="ARBA00022989"/>
    </source>
</evidence>
<dbReference type="InterPro" id="IPR023838">
    <property type="entry name" value="T7SS_EsaA"/>
</dbReference>
<evidence type="ECO:0000256" key="3">
    <source>
        <dbReference type="ARBA" id="ARBA00020819"/>
    </source>
</evidence>
<evidence type="ECO:0000256" key="1">
    <source>
        <dbReference type="ARBA" id="ARBA00004651"/>
    </source>
</evidence>
<feature type="coiled-coil region" evidence="10">
    <location>
        <begin position="656"/>
        <end position="700"/>
    </location>
</feature>
<organism evidence="12 13">
    <name type="scientific">Gemella sanguinis</name>
    <dbReference type="NCBI Taxonomy" id="84135"/>
    <lineage>
        <taxon>Bacteria</taxon>
        <taxon>Bacillati</taxon>
        <taxon>Bacillota</taxon>
        <taxon>Bacilli</taxon>
        <taxon>Bacillales</taxon>
        <taxon>Gemellaceae</taxon>
        <taxon>Gemella</taxon>
    </lineage>
</organism>
<comment type="subunit">
    <text evidence="9">Homodimer. Interacts with EssB.</text>
</comment>
<reference evidence="12 13" key="1">
    <citation type="submission" date="2019-11" db="EMBL/GenBank/DDBJ databases">
        <title>FDA dAtabase for Regulatory Grade micrObial Sequences (FDA-ARGOS): Supporting development and validation of Infectious Disease Dx tests.</title>
        <authorList>
            <person name="Turner S."/>
            <person name="Byrd R."/>
            <person name="Tallon L."/>
            <person name="Sadzewicz L."/>
            <person name="Vavikolanu K."/>
            <person name="Mehta A."/>
            <person name="Aluvathingal J."/>
            <person name="Nadendla S."/>
            <person name="Myers T."/>
            <person name="Yan Y."/>
            <person name="Sichtig H."/>
        </authorList>
    </citation>
    <scope>NUCLEOTIDE SEQUENCE [LARGE SCALE GENOMIC DNA]</scope>
    <source>
        <strain evidence="12 13">FDAARGOS_742</strain>
    </source>
</reference>
<dbReference type="Proteomes" id="UP000427636">
    <property type="component" value="Chromosome"/>
</dbReference>
<name>A0ABX6FIX4_9BACL</name>
<comment type="subcellular location">
    <subcellularLocation>
        <location evidence="1">Cell membrane</location>
        <topology evidence="1">Multi-pass membrane protein</topology>
    </subcellularLocation>
</comment>
<dbReference type="RefSeq" id="WP_006363918.1">
    <property type="nucleotide sequence ID" value="NZ_CP046313.1"/>
</dbReference>
<evidence type="ECO:0000256" key="4">
    <source>
        <dbReference type="ARBA" id="ARBA00022475"/>
    </source>
</evidence>
<evidence type="ECO:0000256" key="9">
    <source>
        <dbReference type="ARBA" id="ARBA00046722"/>
    </source>
</evidence>
<feature type="transmembrane region" description="Helical" evidence="11">
    <location>
        <begin position="939"/>
        <end position="959"/>
    </location>
</feature>
<feature type="transmembrane region" description="Helical" evidence="11">
    <location>
        <begin position="907"/>
        <end position="927"/>
    </location>
</feature>
<gene>
    <name evidence="12" type="primary">esaA</name>
    <name evidence="12" type="ORF">FOC50_03680</name>
</gene>
<feature type="transmembrane region" description="Helical" evidence="11">
    <location>
        <begin position="1018"/>
        <end position="1039"/>
    </location>
</feature>
<keyword evidence="7" id="KW-0843">Virulence</keyword>
<feature type="transmembrane region" description="Helical" evidence="11">
    <location>
        <begin position="865"/>
        <end position="886"/>
    </location>
</feature>
<proteinExistence type="inferred from homology"/>
<evidence type="ECO:0000256" key="8">
    <source>
        <dbReference type="ARBA" id="ARBA00023136"/>
    </source>
</evidence>
<evidence type="ECO:0000256" key="10">
    <source>
        <dbReference type="SAM" id="Coils"/>
    </source>
</evidence>
<evidence type="ECO:0000256" key="11">
    <source>
        <dbReference type="SAM" id="Phobius"/>
    </source>
</evidence>
<dbReference type="EMBL" id="CP046313">
    <property type="protein sequence ID" value="QGS07446.1"/>
    <property type="molecule type" value="Genomic_DNA"/>
</dbReference>
<keyword evidence="10" id="KW-0175">Coiled coil</keyword>
<accession>A0ABX6FIX4</accession>
<evidence type="ECO:0000256" key="5">
    <source>
        <dbReference type="ARBA" id="ARBA00022692"/>
    </source>
</evidence>
<feature type="transmembrane region" description="Helical" evidence="11">
    <location>
        <begin position="966"/>
        <end position="986"/>
    </location>
</feature>
<dbReference type="PANTHER" id="PTHR43077">
    <property type="entry name" value="TRANSPORT PERMEASE YVFS-RELATED"/>
    <property type="match status" value="1"/>
</dbReference>
<keyword evidence="4" id="KW-1003">Cell membrane</keyword>
<feature type="transmembrane region" description="Helical" evidence="11">
    <location>
        <begin position="7"/>
        <end position="26"/>
    </location>
</feature>
<dbReference type="GeneID" id="84802354"/>
<evidence type="ECO:0000256" key="7">
    <source>
        <dbReference type="ARBA" id="ARBA00023026"/>
    </source>
</evidence>
<dbReference type="PANTHER" id="PTHR43077:SF10">
    <property type="entry name" value="TRANSPORT PERMEASE PROTEIN"/>
    <property type="match status" value="1"/>
</dbReference>
<comment type="similarity">
    <text evidence="2">Belongs to the EsaA family.</text>
</comment>
<sequence length="1046" mass="116285">MSKRTFAILSSIIALVVMVVVFYGVMKPKTITVGNQEKKITNSDVKIALVNEDTGVMYNGDDLRIGDILVNSLGQETNYKLETVSRAIAESGLEKGNYNVMIVLPSNFSRETLSLESDSPTQAIFQYKVKSDSQAITKQGEQVVSEIKNLFNKNIIGIYFSSIIGNLQTAQTQVATSVGREKTVLNKYQSNLITPLTDHSTQFKGLSGISDNLVTTYGNFNKDLQNIAEANKSIMDADKSFDEKMQAASASQEAWKASVKSREETLKKYEEFLKNSTATEQLENLRKTQAVIKGNQTDPKVLKDTEDKIETLEKSLDSTLTMFNAINDRSDKVIKDYKGKIDKAVEDSLKKTKKDEKQQQTILTIKEELKKSMLEKVTDVVNDLPYYSNDAIDKLKIADEDKEYLKKVNSFAEQYANANKDKVILKRRTVTRSQDQLDILKKAAEENVKKTQTMSFSTKQGKIKKIELSVNSQYRFTSVSVKGANVSNSGDKVVLNLTNKPSEVTVSYQLGYANGVELFTPAAVKGTATTTQTIKEAKTKEDVVEEKDKNGKKVKKKKSSITSENKDVEGTIAETAIISPVTFGSGNKNIENSNTALYNDLENYTQLATVVKTIYGLDMAKENNISLEPKENSLLKKAELKDIDKILTSSVSDAIIDELKNKLLVDKDEMKKLTDLQAELKELKKAVNNFRTITENLSKNIDEVIAETEKINTALSNKPELPTTETKDNNSDLITVTTEISSDYSKLMSASRELLAKTKASQATSESINHSFESLGTAAKKLEQDGTNLTNKVSELKGTMDKEYKDNQDFLKAFSKVLSNTKDGNSKNQAVYDYLANPVDAGNVDKIVASNKTAKSSTKLDTRTGILIVLIIYLVSILIAHMMQNIDFEKIQKNKIVSRVQWKNSTIPISIILGISFVLSMIIGMVVGYNLDLTGERALVLVALLLVITVLFIGLNNWLLSKGKSLGLFVSISILLLYIVTTVQLIDERTMGNKLLSYISPLNYIDESLTQFLNYQGGWLLVMIITTIFAVISVILNAIEYRKLKI</sequence>
<keyword evidence="6 11" id="KW-1133">Transmembrane helix</keyword>
<dbReference type="NCBIfam" id="TIGR03929">
    <property type="entry name" value="T7_esaA_Nterm"/>
    <property type="match status" value="1"/>
</dbReference>
<dbReference type="InterPro" id="IPR051328">
    <property type="entry name" value="T7SS_ABC-Transporter"/>
</dbReference>
<evidence type="ECO:0000313" key="13">
    <source>
        <dbReference type="Proteomes" id="UP000427636"/>
    </source>
</evidence>
<evidence type="ECO:0000313" key="12">
    <source>
        <dbReference type="EMBL" id="QGS07446.1"/>
    </source>
</evidence>
<evidence type="ECO:0000256" key="2">
    <source>
        <dbReference type="ARBA" id="ARBA00008338"/>
    </source>
</evidence>
<keyword evidence="5 11" id="KW-0812">Transmembrane</keyword>